<dbReference type="PROSITE" id="PS51781">
    <property type="entry name" value="SH3B"/>
    <property type="match status" value="2"/>
</dbReference>
<dbReference type="GO" id="GO:0009253">
    <property type="term" value="P:peptidoglycan catabolic process"/>
    <property type="evidence" value="ECO:0007669"/>
    <property type="project" value="InterPro"/>
</dbReference>
<dbReference type="GO" id="GO:0071555">
    <property type="term" value="P:cell wall organization"/>
    <property type="evidence" value="ECO:0007669"/>
    <property type="project" value="UniProtKB-KW"/>
</dbReference>
<dbReference type="InterPro" id="IPR036365">
    <property type="entry name" value="PGBD-like_sf"/>
</dbReference>
<dbReference type="AlphaFoldDB" id="A0A2A5ILU1"/>
<dbReference type="InterPro" id="IPR051206">
    <property type="entry name" value="NAMLAA_amidase_2"/>
</dbReference>
<feature type="domain" description="SH3b" evidence="9">
    <location>
        <begin position="410"/>
        <end position="479"/>
    </location>
</feature>
<proteinExistence type="inferred from homology"/>
<keyword evidence="4" id="KW-0378">Hydrolase</keyword>
<evidence type="ECO:0000256" key="5">
    <source>
        <dbReference type="ARBA" id="ARBA00023316"/>
    </source>
</evidence>
<feature type="domain" description="SH3b" evidence="9">
    <location>
        <begin position="312"/>
        <end position="381"/>
    </location>
</feature>
<evidence type="ECO:0000256" key="4">
    <source>
        <dbReference type="ARBA" id="ARBA00022801"/>
    </source>
</evidence>
<organism evidence="10 11">
    <name type="scientific">Bacillus pumilus</name>
    <name type="common">Bacillus mesentericus</name>
    <dbReference type="NCBI Taxonomy" id="1408"/>
    <lineage>
        <taxon>Bacteria</taxon>
        <taxon>Bacillati</taxon>
        <taxon>Bacillota</taxon>
        <taxon>Bacilli</taxon>
        <taxon>Bacillales</taxon>
        <taxon>Bacillaceae</taxon>
        <taxon>Bacillus</taxon>
    </lineage>
</organism>
<accession>A0A2A5ILU1</accession>
<dbReference type="InterPro" id="IPR036505">
    <property type="entry name" value="Amidase/PGRP_sf"/>
</dbReference>
<dbReference type="PANTHER" id="PTHR30417">
    <property type="entry name" value="N-ACETYLMURAMOYL-L-ALANINE AMIDASE AMID"/>
    <property type="match status" value="1"/>
</dbReference>
<dbReference type="Proteomes" id="UP000228754">
    <property type="component" value="Unassembled WGS sequence"/>
</dbReference>
<dbReference type="InterPro" id="IPR036366">
    <property type="entry name" value="PGBDSf"/>
</dbReference>
<sequence length="479" mass="51804">MCENERAWVIPRSLFVLKKLIGGIYLMNITQNLLTPNKYSRPQTALKGVKAVVIHWVANPGSSAEGNRNFFNNRKSGTSGFGSAHYIVEGNKVIQCLPNSELAYHVGSNVYTASALRNLSSYPNNCTIGIEMTHPDWTGKPDATTYKTTVELAASLLKTYGLKSDNLWTHHQVVGWKDCHRYYTNNPSAWVQFVSDVNKALTGKTVTIPTPKPSNKNDLELVEAYGLGDKGAKVKEIQSNLIKLGYKLPKYGADSHFGDETAIAVKAFQKANKLAVDGIAGKATLAKIKELLTKSKAPSSSTPSKSNSSKASGSLKSKVDGLRFYAKASWDDKDVVGTVNKGIGFPTVVEKVKVGTAYQYKVKNSKGAAFYITASDKFVEITGAIKSPSPTKTTSKPKQASKSSAIKSVGKIKIIGVSNAAIIMDKPDRNSAKNLDTIALGKTIEISGSVKGSNNPKGYWEVIYKGKRAYISGQYGSKV</sequence>
<dbReference type="Pfam" id="PF01510">
    <property type="entry name" value="Amidase_2"/>
    <property type="match status" value="1"/>
</dbReference>
<comment type="catalytic activity">
    <reaction evidence="1">
        <text>Hydrolyzes the link between N-acetylmuramoyl residues and L-amino acid residues in certain cell-wall glycopeptides.</text>
        <dbReference type="EC" id="3.5.1.28"/>
    </reaction>
</comment>
<dbReference type="SUPFAM" id="SSF47090">
    <property type="entry name" value="PGBD-like"/>
    <property type="match status" value="1"/>
</dbReference>
<comment type="caution">
    <text evidence="10">The sequence shown here is derived from an EMBL/GenBank/DDBJ whole genome shotgun (WGS) entry which is preliminary data.</text>
</comment>
<keyword evidence="5" id="KW-0961">Cell wall biogenesis/degradation</keyword>
<evidence type="ECO:0000256" key="8">
    <source>
        <dbReference type="SAM" id="MobiDB-lite"/>
    </source>
</evidence>
<reference evidence="10 11" key="1">
    <citation type="submission" date="2017-06" db="EMBL/GenBank/DDBJ databases">
        <title>Draft Genome Sequence of Bacillus sp Strain 36R Isolated from saline sediment at Atanasia, Sonora, Mexico.</title>
        <authorList>
            <person name="Sanchez Diaz R."/>
            <person name="Quiroz Macias M.E."/>
            <person name="Ibarra Gamez J.C."/>
            <person name="Enciso Ibarra J."/>
            <person name="Gomez Gil B."/>
            <person name="Galaviz Silva L."/>
        </authorList>
    </citation>
    <scope>NUCLEOTIDE SEQUENCE [LARGE SCALE GENOMIC DNA]</scope>
    <source>
        <strain evidence="10 11">36R_ATNSAL</strain>
    </source>
</reference>
<evidence type="ECO:0000256" key="6">
    <source>
        <dbReference type="ARBA" id="ARBA00030881"/>
    </source>
</evidence>
<dbReference type="PANTHER" id="PTHR30417:SF1">
    <property type="entry name" value="N-ACETYLMURAMOYL-L-ALANINE AMIDASE AMID"/>
    <property type="match status" value="1"/>
</dbReference>
<dbReference type="InterPro" id="IPR002502">
    <property type="entry name" value="Amidase_domain"/>
</dbReference>
<feature type="region of interest" description="Disordered" evidence="8">
    <location>
        <begin position="296"/>
        <end position="315"/>
    </location>
</feature>
<evidence type="ECO:0000256" key="3">
    <source>
        <dbReference type="ARBA" id="ARBA00011901"/>
    </source>
</evidence>
<dbReference type="OrthoDB" id="9794294at2"/>
<dbReference type="GO" id="GO:0008745">
    <property type="term" value="F:N-acetylmuramoyl-L-alanine amidase activity"/>
    <property type="evidence" value="ECO:0007669"/>
    <property type="project" value="UniProtKB-EC"/>
</dbReference>
<evidence type="ECO:0000313" key="11">
    <source>
        <dbReference type="Proteomes" id="UP000228754"/>
    </source>
</evidence>
<evidence type="ECO:0000256" key="2">
    <source>
        <dbReference type="ARBA" id="ARBA00007553"/>
    </source>
</evidence>
<protein>
    <recommendedName>
        <fullName evidence="3">N-acetylmuramoyl-L-alanine amidase</fullName>
        <ecNumber evidence="3">3.5.1.28</ecNumber>
    </recommendedName>
    <alternativeName>
        <fullName evidence="7">Autolysin</fullName>
    </alternativeName>
    <alternativeName>
        <fullName evidence="6">Cell wall hydrolase</fullName>
    </alternativeName>
</protein>
<dbReference type="EC" id="3.5.1.28" evidence="3"/>
<evidence type="ECO:0000256" key="1">
    <source>
        <dbReference type="ARBA" id="ARBA00001561"/>
    </source>
</evidence>
<dbReference type="GO" id="GO:0009254">
    <property type="term" value="P:peptidoglycan turnover"/>
    <property type="evidence" value="ECO:0007669"/>
    <property type="project" value="TreeGrafter"/>
</dbReference>
<dbReference type="Pfam" id="PF01471">
    <property type="entry name" value="PG_binding_1"/>
    <property type="match status" value="1"/>
</dbReference>
<comment type="similarity">
    <text evidence="2">Belongs to the N-acetylmuramoyl-L-alanine amidase 2 family.</text>
</comment>
<dbReference type="CDD" id="cd06583">
    <property type="entry name" value="PGRP"/>
    <property type="match status" value="1"/>
</dbReference>
<gene>
    <name evidence="10" type="ORF">CEY02_19860</name>
</gene>
<dbReference type="Gene3D" id="3.40.80.10">
    <property type="entry name" value="Peptidoglycan recognition protein-like"/>
    <property type="match status" value="1"/>
</dbReference>
<name>A0A2A5ILU1_BACPU</name>
<dbReference type="InterPro" id="IPR003646">
    <property type="entry name" value="SH3-like_bac-type"/>
</dbReference>
<evidence type="ECO:0000256" key="7">
    <source>
        <dbReference type="ARBA" id="ARBA00032390"/>
    </source>
</evidence>
<dbReference type="SMART" id="SM00644">
    <property type="entry name" value="Ami_2"/>
    <property type="match status" value="1"/>
</dbReference>
<dbReference type="SUPFAM" id="SSF55846">
    <property type="entry name" value="N-acetylmuramoyl-L-alanine amidase-like"/>
    <property type="match status" value="1"/>
</dbReference>
<dbReference type="Gene3D" id="1.10.101.10">
    <property type="entry name" value="PGBD-like superfamily/PGBD"/>
    <property type="match status" value="1"/>
</dbReference>
<evidence type="ECO:0000259" key="9">
    <source>
        <dbReference type="PROSITE" id="PS51781"/>
    </source>
</evidence>
<dbReference type="InterPro" id="IPR002477">
    <property type="entry name" value="Peptidoglycan-bd-like"/>
</dbReference>
<evidence type="ECO:0000313" key="10">
    <source>
        <dbReference type="EMBL" id="PCK17691.1"/>
    </source>
</evidence>
<dbReference type="EMBL" id="NKHG01000135">
    <property type="protein sequence ID" value="PCK17691.1"/>
    <property type="molecule type" value="Genomic_DNA"/>
</dbReference>